<dbReference type="RefSeq" id="WP_350393034.1">
    <property type="nucleotide sequence ID" value="NZ_JBELQE010000040.1"/>
</dbReference>
<dbReference type="EMBL" id="JBELQE010000040">
    <property type="protein sequence ID" value="MER2249525.1"/>
    <property type="molecule type" value="Genomic_DNA"/>
</dbReference>
<evidence type="ECO:0000313" key="3">
    <source>
        <dbReference type="Proteomes" id="UP001480955"/>
    </source>
</evidence>
<keyword evidence="3" id="KW-1185">Reference proteome</keyword>
<evidence type="ECO:0000256" key="1">
    <source>
        <dbReference type="SAM" id="MobiDB-lite"/>
    </source>
</evidence>
<protein>
    <submittedName>
        <fullName evidence="2">Uncharacterized protein</fullName>
    </submittedName>
</protein>
<name>A0ABV1QJE8_9HYPH</name>
<dbReference type="Proteomes" id="UP001480955">
    <property type="component" value="Unassembled WGS sequence"/>
</dbReference>
<accession>A0ABV1QJE8</accession>
<comment type="caution">
    <text evidence="2">The sequence shown here is derived from an EMBL/GenBank/DDBJ whole genome shotgun (WGS) entry which is preliminary data.</text>
</comment>
<proteinExistence type="predicted"/>
<evidence type="ECO:0000313" key="2">
    <source>
        <dbReference type="EMBL" id="MER2249525.1"/>
    </source>
</evidence>
<feature type="compositionally biased region" description="Basic and acidic residues" evidence="1">
    <location>
        <begin position="249"/>
        <end position="266"/>
    </location>
</feature>
<sequence length="266" mass="29857">MAALTPSTIPQPVDDPTPEIDALVTRLRSAAQWEAPGRYSISSRSAPTDSERQALTRRADDLRRALSPAAKDEIRTSLLKWIAGLDLRLSEEALDDMVSMFVASLMGLPLWAVRQTLLNWMQGRIADCNPRFTPKPPELRREDDRIVARRKHELGSIDAVLGATVEGVPSDAERERALAHWYENVRPALQHADVSDALSPEARRDEQIEANDRLRCREREAAGSNPAGAHTLEMEAKLDRMRARVGIESGEHRKSEWRPEIEDSEC</sequence>
<reference evidence="2 3" key="1">
    <citation type="submission" date="2024-06" db="EMBL/GenBank/DDBJ databases">
        <authorList>
            <person name="Campbell A.G."/>
        </authorList>
    </citation>
    <scope>NUCLEOTIDE SEQUENCE [LARGE SCALE GENOMIC DNA]</scope>
    <source>
        <strain evidence="2 3">EM12</strain>
    </source>
</reference>
<feature type="region of interest" description="Disordered" evidence="1">
    <location>
        <begin position="247"/>
        <end position="266"/>
    </location>
</feature>
<feature type="region of interest" description="Disordered" evidence="1">
    <location>
        <begin position="36"/>
        <end position="56"/>
    </location>
</feature>
<organism evidence="2 3">
    <name type="scientific">Methylorubrum podarium</name>
    <dbReference type="NCBI Taxonomy" id="200476"/>
    <lineage>
        <taxon>Bacteria</taxon>
        <taxon>Pseudomonadati</taxon>
        <taxon>Pseudomonadota</taxon>
        <taxon>Alphaproteobacteria</taxon>
        <taxon>Hyphomicrobiales</taxon>
        <taxon>Methylobacteriaceae</taxon>
        <taxon>Methylorubrum</taxon>
    </lineage>
</organism>
<gene>
    <name evidence="2" type="ORF">ABS772_06300</name>
</gene>